<feature type="compositionally biased region" description="Low complexity" evidence="1">
    <location>
        <begin position="78"/>
        <end position="92"/>
    </location>
</feature>
<gene>
    <name evidence="3" type="ORF">EPUS_03209</name>
</gene>
<dbReference type="InterPro" id="IPR019180">
    <property type="entry name" value="Oxidoreductase-like_N"/>
</dbReference>
<dbReference type="GO" id="GO:0005739">
    <property type="term" value="C:mitochondrion"/>
    <property type="evidence" value="ECO:0007669"/>
    <property type="project" value="TreeGrafter"/>
</dbReference>
<dbReference type="OMA" id="VNCVWDM"/>
<dbReference type="AlphaFoldDB" id="U1HVT2"/>
<dbReference type="Proteomes" id="UP000019373">
    <property type="component" value="Unassembled WGS sequence"/>
</dbReference>
<dbReference type="eggNOG" id="KOG4690">
    <property type="taxonomic scope" value="Eukaryota"/>
</dbReference>
<keyword evidence="4" id="KW-1185">Reference proteome</keyword>
<dbReference type="HOGENOM" id="CLU_062297_0_0_1"/>
<evidence type="ECO:0000313" key="4">
    <source>
        <dbReference type="Proteomes" id="UP000019373"/>
    </source>
</evidence>
<name>U1HVT2_ENDPU</name>
<dbReference type="EMBL" id="KE720866">
    <property type="protein sequence ID" value="ERF74825.1"/>
    <property type="molecule type" value="Genomic_DNA"/>
</dbReference>
<dbReference type="Pfam" id="PF09791">
    <property type="entry name" value="Oxidored-like"/>
    <property type="match status" value="1"/>
</dbReference>
<evidence type="ECO:0000313" key="3">
    <source>
        <dbReference type="EMBL" id="ERF74825.1"/>
    </source>
</evidence>
<protein>
    <recommendedName>
        <fullName evidence="2">Oxidoreductase-like domain-containing protein</fullName>
    </recommendedName>
</protein>
<evidence type="ECO:0000256" key="1">
    <source>
        <dbReference type="SAM" id="MobiDB-lite"/>
    </source>
</evidence>
<feature type="region of interest" description="Disordered" evidence="1">
    <location>
        <begin position="35"/>
        <end position="131"/>
    </location>
</feature>
<dbReference type="RefSeq" id="XP_007787829.1">
    <property type="nucleotide sequence ID" value="XM_007789639.1"/>
</dbReference>
<dbReference type="GeneID" id="19238255"/>
<sequence>MPVSKRVVACLWKYPPSLPQMPVCALRRGHQFNRQGRAYHSSRSHLNDAQRPDQAQPLSGYYADLLSTPMSTQPPLPTSTSNSNSSKSSQLQAKEERARVVFGSRLAGSGYERRSSDTPDATWRTINGVPVPPRPAEPDNCCMSGCVHCVWDDYRDEVEGWALRLKEAHAKAAGGFGSGGQGVSAKVGMHRNEVASASTSMDDDGGGSETHWDGIGAGELFSSIPVGIREFMRTEKRLRDRHKREKRKA</sequence>
<accession>U1HVT2</accession>
<dbReference type="OrthoDB" id="10064411at2759"/>
<proteinExistence type="predicted"/>
<reference evidence="4" key="1">
    <citation type="journal article" date="2014" name="BMC Genomics">
        <title>Genome characteristics reveal the impact of lichenization on lichen-forming fungus Endocarpon pusillum Hedwig (Verrucariales, Ascomycota).</title>
        <authorList>
            <person name="Wang Y.-Y."/>
            <person name="Liu B."/>
            <person name="Zhang X.-Y."/>
            <person name="Zhou Q.-M."/>
            <person name="Zhang T."/>
            <person name="Li H."/>
            <person name="Yu Y.-F."/>
            <person name="Zhang X.-L."/>
            <person name="Hao X.-Y."/>
            <person name="Wang M."/>
            <person name="Wang L."/>
            <person name="Wei J.-C."/>
        </authorList>
    </citation>
    <scope>NUCLEOTIDE SEQUENCE [LARGE SCALE GENOMIC DNA]</scope>
    <source>
        <strain evidence="4">Z07020 / HMAS-L-300199</strain>
    </source>
</reference>
<dbReference type="InterPro" id="IPR039251">
    <property type="entry name" value="OXLD1"/>
</dbReference>
<organism evidence="3 4">
    <name type="scientific">Endocarpon pusillum (strain Z07020 / HMAS-L-300199)</name>
    <name type="common">Lichen-forming fungus</name>
    <dbReference type="NCBI Taxonomy" id="1263415"/>
    <lineage>
        <taxon>Eukaryota</taxon>
        <taxon>Fungi</taxon>
        <taxon>Dikarya</taxon>
        <taxon>Ascomycota</taxon>
        <taxon>Pezizomycotina</taxon>
        <taxon>Eurotiomycetes</taxon>
        <taxon>Chaetothyriomycetidae</taxon>
        <taxon>Verrucariales</taxon>
        <taxon>Verrucariaceae</taxon>
        <taxon>Endocarpon</taxon>
    </lineage>
</organism>
<dbReference type="PANTHER" id="PTHR21193:SF3">
    <property type="entry name" value="OXIDOREDUCTASE-LIKE DOMAIN-CONTAINING PROTEIN 1"/>
    <property type="match status" value="1"/>
</dbReference>
<dbReference type="PANTHER" id="PTHR21193">
    <property type="entry name" value="OXIDOREDUCTASE-LIKE DOMAIN-CONTAINING PROTEIN 1"/>
    <property type="match status" value="1"/>
</dbReference>
<feature type="domain" description="Oxidoreductase-like" evidence="2">
    <location>
        <begin position="125"/>
        <end position="169"/>
    </location>
</feature>
<evidence type="ECO:0000259" key="2">
    <source>
        <dbReference type="Pfam" id="PF09791"/>
    </source>
</evidence>